<protein>
    <recommendedName>
        <fullName evidence="1">Carbohydrate-binding domain-containing protein</fullName>
    </recommendedName>
</protein>
<accession>A0A1V9G058</accession>
<dbReference type="Pfam" id="PF06452">
    <property type="entry name" value="CBM9_1"/>
    <property type="match status" value="1"/>
</dbReference>
<comment type="caution">
    <text evidence="2">The sequence shown here is derived from an EMBL/GenBank/DDBJ whole genome shotgun (WGS) entry which is preliminary data.</text>
</comment>
<dbReference type="Gene3D" id="2.60.40.1190">
    <property type="match status" value="2"/>
</dbReference>
<evidence type="ECO:0000259" key="1">
    <source>
        <dbReference type="Pfam" id="PF06452"/>
    </source>
</evidence>
<dbReference type="GO" id="GO:0016052">
    <property type="term" value="P:carbohydrate catabolic process"/>
    <property type="evidence" value="ECO:0007669"/>
    <property type="project" value="InterPro"/>
</dbReference>
<dbReference type="InterPro" id="IPR010502">
    <property type="entry name" value="Carb-bd_dom_fam9"/>
</dbReference>
<dbReference type="Proteomes" id="UP000192796">
    <property type="component" value="Unassembled WGS sequence"/>
</dbReference>
<dbReference type="STRING" id="1703345.A3860_21510"/>
<gene>
    <name evidence="2" type="ORF">A3860_21510</name>
</gene>
<name>A0A1V9G058_9BACT</name>
<dbReference type="SUPFAM" id="SSF49344">
    <property type="entry name" value="CBD9-like"/>
    <property type="match status" value="1"/>
</dbReference>
<sequence length="386" mass="43456">MVVNKRTAIALLTLVLLNACRSKISVPVNHGEPALIMASTITGNTHNAIPLINKKYNNKPRLAALVNIPDYCDTMQSFTIKQDAAVQVYGVGELVRPLAQVRAPYFLKNDDLEFFFHPSQNDHRNYLFTAVEGFMGTSGAKKSAITFSKKIDSTNHTAEFLISIPWNELGTQPKEGVEMDFDFAVGDNDDGIRQEGKIGWHTGTDPLVDHIYNYGKLRLTAKKDLSSQQDCIYSKYKTTDTLCWDNIPATAIEKVIAGEVKDKYDCGALLRSCWDKKNLYFLVRVYDFFIQYERRYISKEKVSTLKTLCDYGYIEDDKGRIVWAMSAMNTIHAGGCVKNRLADTVISLKAGTYTLKYSSDESHAYGHWDADPPLTPFYGIVLYQAN</sequence>
<dbReference type="EMBL" id="LVYD01000043">
    <property type="protein sequence ID" value="OQP64001.1"/>
    <property type="molecule type" value="Genomic_DNA"/>
</dbReference>
<feature type="domain" description="Carbohydrate-binding" evidence="1">
    <location>
        <begin position="140"/>
        <end position="220"/>
    </location>
</feature>
<evidence type="ECO:0000313" key="3">
    <source>
        <dbReference type="Proteomes" id="UP000192796"/>
    </source>
</evidence>
<proteinExistence type="predicted"/>
<keyword evidence="3" id="KW-1185">Reference proteome</keyword>
<dbReference type="GO" id="GO:0030246">
    <property type="term" value="F:carbohydrate binding"/>
    <property type="evidence" value="ECO:0007669"/>
    <property type="project" value="InterPro"/>
</dbReference>
<dbReference type="GO" id="GO:0004553">
    <property type="term" value="F:hydrolase activity, hydrolyzing O-glycosyl compounds"/>
    <property type="evidence" value="ECO:0007669"/>
    <property type="project" value="InterPro"/>
</dbReference>
<evidence type="ECO:0000313" key="2">
    <source>
        <dbReference type="EMBL" id="OQP64001.1"/>
    </source>
</evidence>
<reference evidence="2 3" key="1">
    <citation type="submission" date="2016-03" db="EMBL/GenBank/DDBJ databases">
        <title>Niastella vici sp. nov., isolated from farmland soil.</title>
        <authorList>
            <person name="Chen L."/>
            <person name="Wang D."/>
            <person name="Yang S."/>
            <person name="Wang G."/>
        </authorList>
    </citation>
    <scope>NUCLEOTIDE SEQUENCE [LARGE SCALE GENOMIC DNA]</scope>
    <source>
        <strain evidence="2 3">DJ57</strain>
    </source>
</reference>
<organism evidence="2 3">
    <name type="scientific">Niastella vici</name>
    <dbReference type="NCBI Taxonomy" id="1703345"/>
    <lineage>
        <taxon>Bacteria</taxon>
        <taxon>Pseudomonadati</taxon>
        <taxon>Bacteroidota</taxon>
        <taxon>Chitinophagia</taxon>
        <taxon>Chitinophagales</taxon>
        <taxon>Chitinophagaceae</taxon>
        <taxon>Niastella</taxon>
    </lineage>
</organism>
<dbReference type="AlphaFoldDB" id="A0A1V9G058"/>